<name>A0A7M2WXP5_9BACT</name>
<sequence length="335" mass="35993">MQAVLVMFRSDGERRSFSITRDVTVIGRREDCDLRIPLGDISRKHARLIKEDGQLRLEDLGSSNGTHLNGQRIERDAVLQAGDSIQVGPVVFVLQMDGYPADDELNPITAESAAAAAMFAPSALPTAPGAPLAEDPTLDLGGYEQGGEESPAEFAEEEQYAQAGELEGLDELPAAEPNAEEFEPLSLDDAASLELEEPATDEEPLEFEESESPVPLHTPALSPAPEPEAPTDELPLALDDEEPMGLAPEEPLALADEEPLALADEEPLALADDEPLALADEEPLSLVVEENPLELADEDPLGVADDGSLELLEDPDAPQPVEEELMIDFDEPEKK</sequence>
<dbReference type="InterPro" id="IPR000253">
    <property type="entry name" value="FHA_dom"/>
</dbReference>
<evidence type="ECO:0000259" key="2">
    <source>
        <dbReference type="PROSITE" id="PS50006"/>
    </source>
</evidence>
<feature type="compositionally biased region" description="Acidic residues" evidence="1">
    <location>
        <begin position="194"/>
        <end position="211"/>
    </location>
</feature>
<evidence type="ECO:0000313" key="3">
    <source>
        <dbReference type="EMBL" id="QOV90124.1"/>
    </source>
</evidence>
<dbReference type="PANTHER" id="PTHR23308">
    <property type="entry name" value="NUCLEAR INHIBITOR OF PROTEIN PHOSPHATASE-1"/>
    <property type="match status" value="1"/>
</dbReference>
<accession>A0A7M2WXP5</accession>
<proteinExistence type="predicted"/>
<reference evidence="3 4" key="1">
    <citation type="submission" date="2020-10" db="EMBL/GenBank/DDBJ databases">
        <title>Wide distribution of Phycisphaera-like planctomycetes from WD2101 soil group in peatlands and genome analysis of the first cultivated representative.</title>
        <authorList>
            <person name="Dedysh S.N."/>
            <person name="Beletsky A.V."/>
            <person name="Ivanova A."/>
            <person name="Kulichevskaya I.S."/>
            <person name="Suzina N.E."/>
            <person name="Philippov D.A."/>
            <person name="Rakitin A.L."/>
            <person name="Mardanov A.V."/>
            <person name="Ravin N.V."/>
        </authorList>
    </citation>
    <scope>NUCLEOTIDE SEQUENCE [LARGE SCALE GENOMIC DNA]</scope>
    <source>
        <strain evidence="3 4">M1803</strain>
    </source>
</reference>
<dbReference type="AlphaFoldDB" id="A0A7M2WXP5"/>
<gene>
    <name evidence="3" type="ORF">IPV69_01755</name>
</gene>
<evidence type="ECO:0000256" key="1">
    <source>
        <dbReference type="SAM" id="MobiDB-lite"/>
    </source>
</evidence>
<dbReference type="Proteomes" id="UP000593765">
    <property type="component" value="Chromosome"/>
</dbReference>
<feature type="region of interest" description="Disordered" evidence="1">
    <location>
        <begin position="127"/>
        <end position="155"/>
    </location>
</feature>
<protein>
    <submittedName>
        <fullName evidence="3">FHA domain-containing protein</fullName>
    </submittedName>
</protein>
<dbReference type="InterPro" id="IPR008984">
    <property type="entry name" value="SMAD_FHA_dom_sf"/>
</dbReference>
<feature type="compositionally biased region" description="Acidic residues" evidence="1">
    <location>
        <begin position="307"/>
        <end position="335"/>
    </location>
</feature>
<dbReference type="PROSITE" id="PS50006">
    <property type="entry name" value="FHA_DOMAIN"/>
    <property type="match status" value="1"/>
</dbReference>
<dbReference type="Pfam" id="PF00498">
    <property type="entry name" value="FHA"/>
    <property type="match status" value="1"/>
</dbReference>
<keyword evidence="4" id="KW-1185">Reference proteome</keyword>
<dbReference type="Gene3D" id="2.60.200.20">
    <property type="match status" value="1"/>
</dbReference>
<dbReference type="SUPFAM" id="SSF49879">
    <property type="entry name" value="SMAD/FHA domain"/>
    <property type="match status" value="1"/>
</dbReference>
<feature type="region of interest" description="Disordered" evidence="1">
    <location>
        <begin position="180"/>
        <end position="261"/>
    </location>
</feature>
<organism evidence="3 4">
    <name type="scientific">Humisphaera borealis</name>
    <dbReference type="NCBI Taxonomy" id="2807512"/>
    <lineage>
        <taxon>Bacteria</taxon>
        <taxon>Pseudomonadati</taxon>
        <taxon>Planctomycetota</taxon>
        <taxon>Phycisphaerae</taxon>
        <taxon>Tepidisphaerales</taxon>
        <taxon>Tepidisphaeraceae</taxon>
        <taxon>Humisphaera</taxon>
    </lineage>
</organism>
<feature type="domain" description="FHA" evidence="2">
    <location>
        <begin position="24"/>
        <end position="73"/>
    </location>
</feature>
<feature type="compositionally biased region" description="Acidic residues" evidence="1">
    <location>
        <begin position="146"/>
        <end position="155"/>
    </location>
</feature>
<dbReference type="KEGG" id="hbs:IPV69_01755"/>
<dbReference type="EMBL" id="CP063458">
    <property type="protein sequence ID" value="QOV90124.1"/>
    <property type="molecule type" value="Genomic_DNA"/>
</dbReference>
<dbReference type="CDD" id="cd00060">
    <property type="entry name" value="FHA"/>
    <property type="match status" value="1"/>
</dbReference>
<feature type="region of interest" description="Disordered" evidence="1">
    <location>
        <begin position="292"/>
        <end position="335"/>
    </location>
</feature>
<evidence type="ECO:0000313" key="4">
    <source>
        <dbReference type="Proteomes" id="UP000593765"/>
    </source>
</evidence>
<dbReference type="InterPro" id="IPR050923">
    <property type="entry name" value="Cell_Proc_Reg/RNA_Proc"/>
</dbReference>
<dbReference type="SMART" id="SM00240">
    <property type="entry name" value="FHA"/>
    <property type="match status" value="1"/>
</dbReference>
<dbReference type="RefSeq" id="WP_206293196.1">
    <property type="nucleotide sequence ID" value="NZ_CP063458.1"/>
</dbReference>